<proteinExistence type="predicted"/>
<feature type="binding site" evidence="5">
    <location>
        <position position="80"/>
    </location>
    <ligand>
        <name>Mg(2+)</name>
        <dbReference type="ChEBI" id="CHEBI:18420"/>
        <label>1</label>
        <note>catalytic</note>
    </ligand>
</feature>
<dbReference type="InterPro" id="IPR020583">
    <property type="entry name" value="Inositol_monoP_metal-BS"/>
</dbReference>
<name>A0A1F5H0H4_9BACT</name>
<keyword evidence="4 5" id="KW-0460">Magnesium</keyword>
<dbReference type="Gene3D" id="3.40.190.80">
    <property type="match status" value="1"/>
</dbReference>
<dbReference type="SUPFAM" id="SSF56655">
    <property type="entry name" value="Carbohydrate phosphatase"/>
    <property type="match status" value="1"/>
</dbReference>
<dbReference type="Proteomes" id="UP000176666">
    <property type="component" value="Unassembled WGS sequence"/>
</dbReference>
<evidence type="ECO:0000313" key="6">
    <source>
        <dbReference type="EMBL" id="OGD97623.1"/>
    </source>
</evidence>
<organism evidence="6 7">
    <name type="scientific">Candidatus Curtissbacteria bacterium RIFCSPHIGHO2_12_FULL_38_9b</name>
    <dbReference type="NCBI Taxonomy" id="1797720"/>
    <lineage>
        <taxon>Bacteria</taxon>
        <taxon>Candidatus Curtissiibacteriota</taxon>
    </lineage>
</organism>
<evidence type="ECO:0000256" key="3">
    <source>
        <dbReference type="ARBA" id="ARBA00022801"/>
    </source>
</evidence>
<dbReference type="GO" id="GO:0007165">
    <property type="term" value="P:signal transduction"/>
    <property type="evidence" value="ECO:0007669"/>
    <property type="project" value="TreeGrafter"/>
</dbReference>
<feature type="binding site" evidence="5">
    <location>
        <position position="204"/>
    </location>
    <ligand>
        <name>Mg(2+)</name>
        <dbReference type="ChEBI" id="CHEBI:18420"/>
        <label>1</label>
        <note>catalytic</note>
    </ligand>
</feature>
<comment type="cofactor">
    <cofactor evidence="1 5">
        <name>Mg(2+)</name>
        <dbReference type="ChEBI" id="CHEBI:18420"/>
    </cofactor>
</comment>
<dbReference type="GO" id="GO:0006020">
    <property type="term" value="P:inositol metabolic process"/>
    <property type="evidence" value="ECO:0007669"/>
    <property type="project" value="TreeGrafter"/>
</dbReference>
<evidence type="ECO:0000313" key="7">
    <source>
        <dbReference type="Proteomes" id="UP000176666"/>
    </source>
</evidence>
<evidence type="ECO:0000256" key="4">
    <source>
        <dbReference type="ARBA" id="ARBA00022842"/>
    </source>
</evidence>
<dbReference type="AlphaFoldDB" id="A0A1F5H0H4"/>
<keyword evidence="3" id="KW-0378">Hydrolase</keyword>
<sequence length="251" mass="28004">MLNVAIEAAKAAGNLALKYNKSRLNIQQKKDLFSSPVTQADKDAEQLIRTIINRKFPDHGIIGEEFGQSKPNAEYQWIIDPIDGTRDYVRQNPFWSTLIAVLKNQKPIIGVCYFPNSRQLFHAQTGKGAFINGKKNRVSEIAILHKAYVNISSPHQFKAAKKEEQLFKLSKSVGASRYFSSMSYAMLWQRQAEALVVAGGSIWDFAATSIITEEAGGKFTDFNGNYALDSGTAVFSNGKIHEQILKILNDK</sequence>
<evidence type="ECO:0000256" key="1">
    <source>
        <dbReference type="ARBA" id="ARBA00001946"/>
    </source>
</evidence>
<dbReference type="InterPro" id="IPR000760">
    <property type="entry name" value="Inositol_monophosphatase-like"/>
</dbReference>
<evidence type="ECO:0008006" key="8">
    <source>
        <dbReference type="Google" id="ProtNLM"/>
    </source>
</evidence>
<dbReference type="PROSITE" id="PS00629">
    <property type="entry name" value="IMP_1"/>
    <property type="match status" value="1"/>
</dbReference>
<comment type="caution">
    <text evidence="6">The sequence shown here is derived from an EMBL/GenBank/DDBJ whole genome shotgun (WGS) entry which is preliminary data.</text>
</comment>
<dbReference type="Gene3D" id="3.30.540.10">
    <property type="entry name" value="Fructose-1,6-Bisphosphatase, subunit A, domain 1"/>
    <property type="match status" value="1"/>
</dbReference>
<feature type="binding site" evidence="5">
    <location>
        <position position="83"/>
    </location>
    <ligand>
        <name>Mg(2+)</name>
        <dbReference type="ChEBI" id="CHEBI:18420"/>
        <label>1</label>
        <note>catalytic</note>
    </ligand>
</feature>
<dbReference type="Pfam" id="PF00459">
    <property type="entry name" value="Inositol_P"/>
    <property type="match status" value="1"/>
</dbReference>
<reference evidence="6 7" key="1">
    <citation type="journal article" date="2016" name="Nat. Commun.">
        <title>Thousands of microbial genomes shed light on interconnected biogeochemical processes in an aquifer system.</title>
        <authorList>
            <person name="Anantharaman K."/>
            <person name="Brown C.T."/>
            <person name="Hug L.A."/>
            <person name="Sharon I."/>
            <person name="Castelle C.J."/>
            <person name="Probst A.J."/>
            <person name="Thomas B.C."/>
            <person name="Singh A."/>
            <person name="Wilkins M.J."/>
            <person name="Karaoz U."/>
            <person name="Brodie E.L."/>
            <person name="Williams K.H."/>
            <person name="Hubbard S.S."/>
            <person name="Banfield J.F."/>
        </authorList>
    </citation>
    <scope>NUCLEOTIDE SEQUENCE [LARGE SCALE GENOMIC DNA]</scope>
</reference>
<evidence type="ECO:0000256" key="2">
    <source>
        <dbReference type="ARBA" id="ARBA00022723"/>
    </source>
</evidence>
<dbReference type="GO" id="GO:0046872">
    <property type="term" value="F:metal ion binding"/>
    <property type="evidence" value="ECO:0007669"/>
    <property type="project" value="UniProtKB-KW"/>
</dbReference>
<dbReference type="EMBL" id="MFBJ01000001">
    <property type="protein sequence ID" value="OGD97623.1"/>
    <property type="molecule type" value="Genomic_DNA"/>
</dbReference>
<dbReference type="PANTHER" id="PTHR20854">
    <property type="entry name" value="INOSITOL MONOPHOSPHATASE"/>
    <property type="match status" value="1"/>
</dbReference>
<evidence type="ECO:0000256" key="5">
    <source>
        <dbReference type="PIRSR" id="PIRSR600760-2"/>
    </source>
</evidence>
<feature type="binding site" evidence="5">
    <location>
        <position position="82"/>
    </location>
    <ligand>
        <name>Mg(2+)</name>
        <dbReference type="ChEBI" id="CHEBI:18420"/>
        <label>1</label>
        <note>catalytic</note>
    </ligand>
</feature>
<keyword evidence="2 5" id="KW-0479">Metal-binding</keyword>
<accession>A0A1F5H0H4</accession>
<dbReference type="PRINTS" id="PR00377">
    <property type="entry name" value="IMPHPHTASES"/>
</dbReference>
<dbReference type="FunFam" id="3.30.540.10:FF:000003">
    <property type="entry name" value="Inositol-1-monophosphatase"/>
    <property type="match status" value="1"/>
</dbReference>
<dbReference type="PANTHER" id="PTHR20854:SF4">
    <property type="entry name" value="INOSITOL-1-MONOPHOSPHATASE-RELATED"/>
    <property type="match status" value="1"/>
</dbReference>
<protein>
    <recommendedName>
        <fullName evidence="8">Inositol-phosphate phosphatase</fullName>
    </recommendedName>
</protein>
<feature type="binding site" evidence="5">
    <location>
        <position position="64"/>
    </location>
    <ligand>
        <name>Mg(2+)</name>
        <dbReference type="ChEBI" id="CHEBI:18420"/>
        <label>1</label>
        <note>catalytic</note>
    </ligand>
</feature>
<dbReference type="GO" id="GO:0008934">
    <property type="term" value="F:inositol monophosphate 1-phosphatase activity"/>
    <property type="evidence" value="ECO:0007669"/>
    <property type="project" value="TreeGrafter"/>
</dbReference>
<gene>
    <name evidence="6" type="ORF">A3F02_01465</name>
</gene>